<comment type="function">
    <text evidence="1">Involved in the biosynthesis of the siderophore enterobactin (enterochelin), which is a macrocyclic trimeric lactone of N-(2,3-dihydroxybenzoyl)-serine. The serine trilactone serves as a scaffolding for the three catechol functionalities that provide hexadentate coordination for the tightly ligated iron(2+) atoms. Plays an essential role in the assembly of the enterobactin by catalyzing the transfer of the 4'-phosphopantetheine (Ppant) moiety from coenzyme A to the apo-domains of both EntB (ArCP domain) and EntF (PCP domain) to yield their holo-forms which make them competent for the activation of 2,3-dihydroxybenzoate (DHB) and L-serine, respectively.</text>
</comment>
<organism evidence="16 17">
    <name type="scientific">Sulfitobacter alexandrii</name>
    <dbReference type="NCBI Taxonomy" id="1917485"/>
    <lineage>
        <taxon>Bacteria</taxon>
        <taxon>Pseudomonadati</taxon>
        <taxon>Pseudomonadota</taxon>
        <taxon>Alphaproteobacteria</taxon>
        <taxon>Rhodobacterales</taxon>
        <taxon>Roseobacteraceae</taxon>
        <taxon>Sulfitobacter</taxon>
    </lineage>
</organism>
<accession>A0A1J0WF78</accession>
<feature type="binding site" evidence="12">
    <location>
        <position position="157"/>
    </location>
    <ligand>
        <name>CoA</name>
        <dbReference type="ChEBI" id="CHEBI:57287"/>
    </ligand>
</feature>
<evidence type="ECO:0000256" key="12">
    <source>
        <dbReference type="PIRSR" id="PIRSR603542-1"/>
    </source>
</evidence>
<evidence type="ECO:0000256" key="13">
    <source>
        <dbReference type="PIRSR" id="PIRSR603542-2"/>
    </source>
</evidence>
<dbReference type="GO" id="GO:0009239">
    <property type="term" value="P:enterobactin biosynthetic process"/>
    <property type="evidence" value="ECO:0007669"/>
    <property type="project" value="UniProtKB-UniPathway"/>
</dbReference>
<reference evidence="16 17" key="1">
    <citation type="submission" date="2016-11" db="EMBL/GenBank/DDBJ databases">
        <title>Complete genome sequence of Sulfitobacter sp. AM1-D1, a toxic bacteria associated with marine dinoflagellate Alexandrium minutum in East China Sea.</title>
        <authorList>
            <person name="Yang Q."/>
            <person name="Zhang X."/>
            <person name="Tian X."/>
        </authorList>
    </citation>
    <scope>NUCLEOTIDE SEQUENCE [LARGE SCALE GENOMIC DNA]</scope>
    <source>
        <strain evidence="16 17">AM1-D1</strain>
    </source>
</reference>
<comment type="catalytic activity">
    <reaction evidence="11">
        <text>apo-[peptidyl-carrier protein] + CoA = holo-[peptidyl-carrier protein] + adenosine 3',5'-bisphosphate + H(+)</text>
        <dbReference type="Rhea" id="RHEA:46228"/>
        <dbReference type="Rhea" id="RHEA-COMP:11479"/>
        <dbReference type="Rhea" id="RHEA-COMP:11480"/>
        <dbReference type="ChEBI" id="CHEBI:15378"/>
        <dbReference type="ChEBI" id="CHEBI:29999"/>
        <dbReference type="ChEBI" id="CHEBI:57287"/>
        <dbReference type="ChEBI" id="CHEBI:58343"/>
        <dbReference type="ChEBI" id="CHEBI:64479"/>
    </reaction>
</comment>
<dbReference type="InterPro" id="IPR037143">
    <property type="entry name" value="4-PPantetheinyl_Trfase_dom_sf"/>
</dbReference>
<keyword evidence="7" id="KW-0259">Enterobactin biosynthesis</keyword>
<dbReference type="PANTHER" id="PTHR38096:SF1">
    <property type="entry name" value="ENTEROBACTIN SYNTHASE COMPONENT D"/>
    <property type="match status" value="1"/>
</dbReference>
<dbReference type="GO" id="GO:0009366">
    <property type="term" value="C:enterobactin synthetase complex"/>
    <property type="evidence" value="ECO:0007669"/>
    <property type="project" value="InterPro"/>
</dbReference>
<feature type="binding site" evidence="12">
    <location>
        <position position="112"/>
    </location>
    <ligand>
        <name>CoA</name>
        <dbReference type="ChEBI" id="CHEBI:57287"/>
    </ligand>
</feature>
<name>A0A1J0WF78_9RHOB</name>
<proteinExistence type="inferred from homology"/>
<evidence type="ECO:0000256" key="7">
    <source>
        <dbReference type="ARBA" id="ARBA00023191"/>
    </source>
</evidence>
<keyword evidence="13" id="KW-0479">Metal-binding</keyword>
<comment type="cofactor">
    <cofactor evidence="13">
        <name>Mg(2+)</name>
        <dbReference type="ChEBI" id="CHEBI:18420"/>
    </cofactor>
</comment>
<dbReference type="Pfam" id="PF01648">
    <property type="entry name" value="ACPS"/>
    <property type="match status" value="1"/>
</dbReference>
<dbReference type="Gene3D" id="3.90.470.20">
    <property type="entry name" value="4'-phosphopantetheinyl transferase domain"/>
    <property type="match status" value="1"/>
</dbReference>
<comment type="subunit">
    <text evidence="4">EntB, EntD, EntE, and EntF form a multienzyme complex called enterobactin synthase.</text>
</comment>
<sequence length="225" mass="23808">MPDRAALQRAVRGLFDGPVAVGLSDPSMPQPGLFPEEEAALAGMVPDRRREFAAGRAAARLALAEAGHAAQPIPMQDNRAPLWPPGVAGSITHTRRLCIAVVSDRVRALGLDAEEDHPMDEEMISTICSEMEISRSGSIPEQRFATMIFSAKEAVYKAQFALTGALFGFEVLDVTLEPDAGRFAARFLQPVGPFAVGDSLPGRIAEVAGHLVTGVAIGQRPGKGA</sequence>
<dbReference type="EMBL" id="CP018076">
    <property type="protein sequence ID" value="APE42972.1"/>
    <property type="molecule type" value="Genomic_DNA"/>
</dbReference>
<feature type="binding site" evidence="12">
    <location>
        <position position="48"/>
    </location>
    <ligand>
        <name>CoA</name>
        <dbReference type="ChEBI" id="CHEBI:57287"/>
    </ligand>
</feature>
<protein>
    <recommendedName>
        <fullName evidence="5">Enterobactin synthase component D</fullName>
    </recommendedName>
    <alternativeName>
        <fullName evidence="8">4'-phosphopantetheinyl transferase EntD</fullName>
    </alternativeName>
    <alternativeName>
        <fullName evidence="9">Enterochelin synthase D</fullName>
    </alternativeName>
</protein>
<evidence type="ECO:0000256" key="8">
    <source>
        <dbReference type="ARBA" id="ARBA00029894"/>
    </source>
</evidence>
<feature type="binding site" evidence="13">
    <location>
        <position position="112"/>
    </location>
    <ligand>
        <name>Mg(2+)</name>
        <dbReference type="ChEBI" id="CHEBI:18420"/>
    </ligand>
</feature>
<feature type="binding site" evidence="12">
    <location>
        <begin position="92"/>
        <end position="93"/>
    </location>
    <ligand>
        <name>CoA</name>
        <dbReference type="ChEBI" id="CHEBI:57287"/>
    </ligand>
</feature>
<comment type="pathway">
    <text evidence="2">Siderophore biosynthesis; enterobactin biosynthesis.</text>
</comment>
<feature type="binding site" evidence="12">
    <location>
        <position position="56"/>
    </location>
    <ligand>
        <name>CoA</name>
        <dbReference type="ChEBI" id="CHEBI:57287"/>
    </ligand>
</feature>
<gene>
    <name evidence="16" type="ORF">BOO69_05695</name>
</gene>
<dbReference type="PRINTS" id="PR01399">
    <property type="entry name" value="ENTSNTHTASED"/>
</dbReference>
<dbReference type="OrthoDB" id="8210607at2"/>
<feature type="domain" description="4'-phosphopantetheinyl transferase" evidence="14">
    <location>
        <begin position="109"/>
        <end position="188"/>
    </location>
</feature>
<feature type="binding site" evidence="13">
    <location>
        <position position="114"/>
    </location>
    <ligand>
        <name>Mg(2+)</name>
        <dbReference type="ChEBI" id="CHEBI:18420"/>
    </ligand>
</feature>
<evidence type="ECO:0000256" key="10">
    <source>
        <dbReference type="ARBA" id="ARBA00049176"/>
    </source>
</evidence>
<evidence type="ECO:0000256" key="9">
    <source>
        <dbReference type="ARBA" id="ARBA00031996"/>
    </source>
</evidence>
<evidence type="ECO:0000313" key="16">
    <source>
        <dbReference type="EMBL" id="APE42972.1"/>
    </source>
</evidence>
<feature type="binding site" evidence="12">
    <location>
        <position position="153"/>
    </location>
    <ligand>
        <name>CoA</name>
        <dbReference type="ChEBI" id="CHEBI:57287"/>
    </ligand>
</feature>
<comment type="catalytic activity">
    <reaction evidence="10">
        <text>apo-[aryl-carrier protein] + CoA = holo-[aryl-carrier protein] + adenosine 3',5'-bisphosphate + H(+)</text>
        <dbReference type="Rhea" id="RHEA:48404"/>
        <dbReference type="Rhea" id="RHEA-COMP:15903"/>
        <dbReference type="Rhea" id="RHEA-COMP:17557"/>
        <dbReference type="ChEBI" id="CHEBI:15378"/>
        <dbReference type="ChEBI" id="CHEBI:29999"/>
        <dbReference type="ChEBI" id="CHEBI:57287"/>
        <dbReference type="ChEBI" id="CHEBI:58343"/>
        <dbReference type="ChEBI" id="CHEBI:64479"/>
    </reaction>
</comment>
<evidence type="ECO:0000256" key="5">
    <source>
        <dbReference type="ARBA" id="ARBA00019087"/>
    </source>
</evidence>
<dbReference type="Pfam" id="PF17837">
    <property type="entry name" value="4PPT_N"/>
    <property type="match status" value="1"/>
</dbReference>
<dbReference type="GO" id="GO:0005886">
    <property type="term" value="C:plasma membrane"/>
    <property type="evidence" value="ECO:0007669"/>
    <property type="project" value="TreeGrafter"/>
</dbReference>
<dbReference type="Proteomes" id="UP000181897">
    <property type="component" value="Chromosome"/>
</dbReference>
<evidence type="ECO:0000256" key="11">
    <source>
        <dbReference type="ARBA" id="ARBA00049191"/>
    </source>
</evidence>
<dbReference type="AlphaFoldDB" id="A0A1J0WF78"/>
<dbReference type="SUPFAM" id="SSF56214">
    <property type="entry name" value="4'-phosphopantetheinyl transferase"/>
    <property type="match status" value="1"/>
</dbReference>
<comment type="similarity">
    <text evidence="3">Belongs to the P-Pant transferase superfamily. EntD family.</text>
</comment>
<dbReference type="RefSeq" id="WP_071971117.1">
    <property type="nucleotide sequence ID" value="NZ_CP018076.1"/>
</dbReference>
<evidence type="ECO:0000256" key="1">
    <source>
        <dbReference type="ARBA" id="ARBA00003937"/>
    </source>
</evidence>
<keyword evidence="17" id="KW-1185">Reference proteome</keyword>
<dbReference type="InterPro" id="IPR003542">
    <property type="entry name" value="Enbac_synth_compD-like"/>
</dbReference>
<evidence type="ECO:0000256" key="6">
    <source>
        <dbReference type="ARBA" id="ARBA00022679"/>
    </source>
</evidence>
<evidence type="ECO:0000259" key="15">
    <source>
        <dbReference type="Pfam" id="PF17837"/>
    </source>
</evidence>
<dbReference type="GO" id="GO:0008897">
    <property type="term" value="F:holo-[acyl-carrier-protein] synthase activity"/>
    <property type="evidence" value="ECO:0007669"/>
    <property type="project" value="InterPro"/>
</dbReference>
<dbReference type="KEGG" id="suam:BOO69_05695"/>
<dbReference type="STRING" id="1917485.BOO69_05695"/>
<dbReference type="PANTHER" id="PTHR38096">
    <property type="entry name" value="ENTEROBACTIN SYNTHASE COMPONENT D"/>
    <property type="match status" value="1"/>
</dbReference>
<evidence type="ECO:0000256" key="2">
    <source>
        <dbReference type="ARBA" id="ARBA00004993"/>
    </source>
</evidence>
<evidence type="ECO:0000256" key="3">
    <source>
        <dbReference type="ARBA" id="ARBA00008342"/>
    </source>
</evidence>
<evidence type="ECO:0000256" key="4">
    <source>
        <dbReference type="ARBA" id="ARBA00011503"/>
    </source>
</evidence>
<feature type="binding site" evidence="13">
    <location>
        <position position="113"/>
    </location>
    <ligand>
        <name>Mg(2+)</name>
        <dbReference type="ChEBI" id="CHEBI:18420"/>
    </ligand>
</feature>
<dbReference type="InterPro" id="IPR041354">
    <property type="entry name" value="4PPT_N"/>
</dbReference>
<evidence type="ECO:0000313" key="17">
    <source>
        <dbReference type="Proteomes" id="UP000181897"/>
    </source>
</evidence>
<keyword evidence="13" id="KW-0460">Magnesium</keyword>
<dbReference type="InterPro" id="IPR008278">
    <property type="entry name" value="4-PPantetheinyl_Trfase_dom"/>
</dbReference>
<evidence type="ECO:0000259" key="14">
    <source>
        <dbReference type="Pfam" id="PF01648"/>
    </source>
</evidence>
<feature type="domain" description="4'-phosphopantetheinyl transferase N-terminal" evidence="15">
    <location>
        <begin position="36"/>
        <end position="103"/>
    </location>
</feature>
<dbReference type="GO" id="GO:0000287">
    <property type="term" value="F:magnesium ion binding"/>
    <property type="evidence" value="ECO:0007669"/>
    <property type="project" value="InterPro"/>
</dbReference>
<keyword evidence="6" id="KW-0808">Transferase</keyword>
<dbReference type="UniPathway" id="UPA00017"/>